<evidence type="ECO:0000313" key="6">
    <source>
        <dbReference type="Proteomes" id="UP000239273"/>
    </source>
</evidence>
<keyword evidence="1 2" id="KW-0732">Signal</keyword>
<keyword evidence="7" id="KW-1185">Reference proteome</keyword>
<proteinExistence type="predicted"/>
<evidence type="ECO:0000313" key="5">
    <source>
        <dbReference type="EMBL" id="PQJ87498.1"/>
    </source>
</evidence>
<dbReference type="InterPro" id="IPR027385">
    <property type="entry name" value="Beta-barrel_OMP"/>
</dbReference>
<feature type="chain" id="PRO_5015715550" description="Outer membrane protein beta-barrel domain-containing protein" evidence="2">
    <location>
        <begin position="22"/>
        <end position="196"/>
    </location>
</feature>
<feature type="domain" description="Outer membrane protein beta-barrel" evidence="3">
    <location>
        <begin position="8"/>
        <end position="196"/>
    </location>
</feature>
<dbReference type="Pfam" id="PF13505">
    <property type="entry name" value="OMP_b-brl"/>
    <property type="match status" value="1"/>
</dbReference>
<evidence type="ECO:0000256" key="2">
    <source>
        <dbReference type="SAM" id="SignalP"/>
    </source>
</evidence>
<name>A0A2S7X800_9GAMM</name>
<dbReference type="AlphaFoldDB" id="A0A2S7X800"/>
<protein>
    <recommendedName>
        <fullName evidence="3">Outer membrane protein beta-barrel domain-containing protein</fullName>
    </recommendedName>
</protein>
<evidence type="ECO:0000259" key="3">
    <source>
        <dbReference type="Pfam" id="PF13505"/>
    </source>
</evidence>
<accession>A0A2S7X800</accession>
<dbReference type="Proteomes" id="UP000239273">
    <property type="component" value="Unassembled WGS sequence"/>
</dbReference>
<reference evidence="4" key="4">
    <citation type="submission" date="2023-01" db="EMBL/GenBank/DDBJ databases">
        <title>Draft genome sequence of Aliivibrio sifiae strain NBRC 105001.</title>
        <authorList>
            <person name="Sun Q."/>
            <person name="Mori K."/>
        </authorList>
    </citation>
    <scope>NUCLEOTIDE SEQUENCE</scope>
    <source>
        <strain evidence="4">NBRC 105001</strain>
    </source>
</reference>
<dbReference type="SUPFAM" id="SSF56925">
    <property type="entry name" value="OMPA-like"/>
    <property type="match status" value="1"/>
</dbReference>
<reference evidence="7" key="3">
    <citation type="journal article" date="2019" name="Int. J. Syst. Evol. Microbiol.">
        <title>The Global Catalogue of Microorganisms (GCM) 10K type strain sequencing project: providing services to taxonomists for standard genome sequencing and annotation.</title>
        <authorList>
            <consortium name="The Broad Institute Genomics Platform"/>
            <consortium name="The Broad Institute Genome Sequencing Center for Infectious Disease"/>
            <person name="Wu L."/>
            <person name="Ma J."/>
        </authorList>
    </citation>
    <scope>NUCLEOTIDE SEQUENCE [LARGE SCALE GENOMIC DNA]</scope>
    <source>
        <strain evidence="7">NBRC 105001</strain>
    </source>
</reference>
<comment type="caution">
    <text evidence="5">The sequence shown here is derived from an EMBL/GenBank/DDBJ whole genome shotgun (WGS) entry which is preliminary data.</text>
</comment>
<dbReference type="InterPro" id="IPR011250">
    <property type="entry name" value="OMP/PagP_B-barrel"/>
</dbReference>
<reference evidence="5 6" key="2">
    <citation type="submission" date="2016-12" db="EMBL/GenBank/DDBJ databases">
        <title>Diversity of luminous bacteria.</title>
        <authorList>
            <person name="Yoshizawa S."/>
            <person name="Kogure K."/>
        </authorList>
    </citation>
    <scope>NUCLEOTIDE SEQUENCE [LARGE SCALE GENOMIC DNA]</scope>
    <source>
        <strain evidence="5 6">NBRC 105001</strain>
    </source>
</reference>
<dbReference type="Gene3D" id="2.40.160.20">
    <property type="match status" value="1"/>
</dbReference>
<dbReference type="EMBL" id="MSCP01000002">
    <property type="protein sequence ID" value="PQJ87498.1"/>
    <property type="molecule type" value="Genomic_DNA"/>
</dbReference>
<evidence type="ECO:0000256" key="1">
    <source>
        <dbReference type="ARBA" id="ARBA00022729"/>
    </source>
</evidence>
<evidence type="ECO:0000313" key="7">
    <source>
        <dbReference type="Proteomes" id="UP001156660"/>
    </source>
</evidence>
<feature type="signal peptide" evidence="2">
    <location>
        <begin position="1"/>
        <end position="21"/>
    </location>
</feature>
<evidence type="ECO:0000313" key="4">
    <source>
        <dbReference type="EMBL" id="GLR77254.1"/>
    </source>
</evidence>
<gene>
    <name evidence="5" type="ORF">BTO23_15435</name>
    <name evidence="4" type="ORF">GCM10007855_41290</name>
</gene>
<sequence length="196" mass="21439">MGKLKGLIAASLILTSASSYANVNEHVQKSNHQFYIGADLSMANNVELEVGNASAEESSDLGYNLVAGYEFDTHRVVKTSIEAEYRTFGDIDNTGSLSSDGDAFFINAKAKLFVLYDFGNIYFAPMVGVGQIDINVKDSANQNYSKKEMGYQLGAEIGTRLPQGLDLNLGYRAAFTEIEEANLTLTGFYLGARYFF</sequence>
<reference evidence="4" key="1">
    <citation type="journal article" date="2014" name="Int. J. Syst. Evol. Microbiol.">
        <title>Complete genome of a new Firmicutes species belonging to the dominant human colonic microbiota ('Ruminococcus bicirculans') reveals two chromosomes and a selective capacity to utilize plant glucans.</title>
        <authorList>
            <consortium name="NISC Comparative Sequencing Program"/>
            <person name="Wegmann U."/>
            <person name="Louis P."/>
            <person name="Goesmann A."/>
            <person name="Henrissat B."/>
            <person name="Duncan S.H."/>
            <person name="Flint H.J."/>
        </authorList>
    </citation>
    <scope>NUCLEOTIDE SEQUENCE</scope>
    <source>
        <strain evidence="4">NBRC 105001</strain>
    </source>
</reference>
<dbReference type="OrthoDB" id="5875799at2"/>
<dbReference type="RefSeq" id="WP_105063967.1">
    <property type="nucleotide sequence ID" value="NZ_BSOU01000035.1"/>
</dbReference>
<dbReference type="EMBL" id="BSOU01000035">
    <property type="protein sequence ID" value="GLR77254.1"/>
    <property type="molecule type" value="Genomic_DNA"/>
</dbReference>
<dbReference type="Proteomes" id="UP001156660">
    <property type="component" value="Unassembled WGS sequence"/>
</dbReference>
<organism evidence="5 6">
    <name type="scientific">Aliivibrio sifiae</name>
    <dbReference type="NCBI Taxonomy" id="566293"/>
    <lineage>
        <taxon>Bacteria</taxon>
        <taxon>Pseudomonadati</taxon>
        <taxon>Pseudomonadota</taxon>
        <taxon>Gammaproteobacteria</taxon>
        <taxon>Vibrionales</taxon>
        <taxon>Vibrionaceae</taxon>
        <taxon>Aliivibrio</taxon>
    </lineage>
</organism>